<feature type="transmembrane region" description="Helical" evidence="3">
    <location>
        <begin position="380"/>
        <end position="401"/>
    </location>
</feature>
<dbReference type="PANTHER" id="PTHR44227:SF3">
    <property type="entry name" value="PROTEIN O-MANNOSYL-TRANSFERASE TMTC4"/>
    <property type="match status" value="1"/>
</dbReference>
<dbReference type="SUPFAM" id="SSF48452">
    <property type="entry name" value="TPR-like"/>
    <property type="match status" value="1"/>
</dbReference>
<reference evidence="4 5" key="1">
    <citation type="submission" date="2017-07" db="EMBL/GenBank/DDBJ databases">
        <title>Complete genome sequence of Oryzomicrobium terrae TPP412.</title>
        <authorList>
            <person name="Chiu L.-W."/>
            <person name="Lo K.-J."/>
            <person name="Tsai Y.-M."/>
            <person name="Lin S.-S."/>
            <person name="Kuo C.-H."/>
            <person name="Liu C.-T."/>
        </authorList>
    </citation>
    <scope>NUCLEOTIDE SEQUENCE [LARGE SCALE GENOMIC DNA]</scope>
    <source>
        <strain evidence="4 5">TPP412</strain>
    </source>
</reference>
<feature type="transmembrane region" description="Helical" evidence="3">
    <location>
        <begin position="122"/>
        <end position="141"/>
    </location>
</feature>
<dbReference type="AlphaFoldDB" id="A0A5C1ECI9"/>
<feature type="transmembrane region" description="Helical" evidence="3">
    <location>
        <begin position="147"/>
        <end position="171"/>
    </location>
</feature>
<dbReference type="Proteomes" id="UP000323671">
    <property type="component" value="Chromosome"/>
</dbReference>
<keyword evidence="3" id="KW-0812">Transmembrane</keyword>
<evidence type="ECO:0000256" key="3">
    <source>
        <dbReference type="SAM" id="Phobius"/>
    </source>
</evidence>
<proteinExistence type="predicted"/>
<sequence>MLSLVRNIKLIASLLGSMLLCAWIYWPAAQGDFVFDDYPNIVDNKTIQLKGYSIDQIREAAYGFSSGPIGRPVSNLTFATNYYFFGLHPGAFKLVNIFLHLLNGLILFFLAKEFISEERSGLSESGVGWAAWLLASLWLMHPINGNLIYLVVQRMTQLATLFIFFGCFALLRYKNSAGNNRWLWLALALLSFPLAVLSKETGFLAFVFVALYMGGRIQNAKMRRYFLVLVLGLVMLLAMVTIGYAEKIFSGYAYRNFSPVERLLTESRVLFAYLKLIFFPVFQAYGLQHDDVVVSRGLLEPPTTLLALLGWFGILIVILKVKNRWLTFAVLWFLLAHSLESTVLPLELMHEHRNYVALVGPLLAISVATVLYAEGAHSTVRTLVLCLTAAGSMWLIFSTYMRTQQNSNEFRRSALEVAFHPESERANIDYAIKMLDIGLQKNSDFALGEAIFYFNKAKELNSESLPASVGLLNLECARGNGKGEGFFDTLRILSNEKVLPSSMKVFQGIVDNVMLGGGCLGDRRVEELFSSFLRNPYLVSEQRAIVLTWYADYLFLRKNNTKEALSAIQDGLVLEPDSWELHRRKIELLLGVGDYESVKKEISNLKWQADSDVMKRNQLNGYEMRVKQVDLQ</sequence>
<organism evidence="4 5">
    <name type="scientific">Oryzomicrobium terrae</name>
    <dbReference type="NCBI Taxonomy" id="1735038"/>
    <lineage>
        <taxon>Bacteria</taxon>
        <taxon>Pseudomonadati</taxon>
        <taxon>Pseudomonadota</taxon>
        <taxon>Betaproteobacteria</taxon>
        <taxon>Rhodocyclales</taxon>
        <taxon>Rhodocyclaceae</taxon>
        <taxon>Oryzomicrobium</taxon>
    </lineage>
</organism>
<evidence type="ECO:0000313" key="4">
    <source>
        <dbReference type="EMBL" id="QEL65877.1"/>
    </source>
</evidence>
<evidence type="ECO:0000256" key="1">
    <source>
        <dbReference type="ARBA" id="ARBA00022737"/>
    </source>
</evidence>
<keyword evidence="3" id="KW-1133">Transmembrane helix</keyword>
<dbReference type="InterPro" id="IPR011990">
    <property type="entry name" value="TPR-like_helical_dom_sf"/>
</dbReference>
<accession>A0A5C1ECI9</accession>
<name>A0A5C1ECI9_9RHOO</name>
<dbReference type="InterPro" id="IPR052346">
    <property type="entry name" value="O-mannosyl-transferase_TMTC"/>
</dbReference>
<feature type="transmembrane region" description="Helical" evidence="3">
    <location>
        <begin position="183"/>
        <end position="213"/>
    </location>
</feature>
<feature type="transmembrane region" description="Helical" evidence="3">
    <location>
        <begin position="7"/>
        <end position="26"/>
    </location>
</feature>
<feature type="transmembrane region" description="Helical" evidence="3">
    <location>
        <begin position="299"/>
        <end position="318"/>
    </location>
</feature>
<dbReference type="RefSeq" id="WP_149425935.1">
    <property type="nucleotide sequence ID" value="NZ_CP022579.1"/>
</dbReference>
<evidence type="ECO:0000313" key="5">
    <source>
        <dbReference type="Proteomes" id="UP000323671"/>
    </source>
</evidence>
<gene>
    <name evidence="4" type="ORF">OTERR_24010</name>
</gene>
<keyword evidence="3" id="KW-0472">Membrane</keyword>
<feature type="transmembrane region" description="Helical" evidence="3">
    <location>
        <begin position="269"/>
        <end position="287"/>
    </location>
</feature>
<protein>
    <submittedName>
        <fullName evidence="4">Uncharacterized protein</fullName>
    </submittedName>
</protein>
<evidence type="ECO:0000256" key="2">
    <source>
        <dbReference type="ARBA" id="ARBA00022803"/>
    </source>
</evidence>
<feature type="transmembrane region" description="Helical" evidence="3">
    <location>
        <begin position="225"/>
        <end position="245"/>
    </location>
</feature>
<keyword evidence="5" id="KW-1185">Reference proteome</keyword>
<feature type="transmembrane region" description="Helical" evidence="3">
    <location>
        <begin position="355"/>
        <end position="373"/>
    </location>
</feature>
<dbReference type="KEGG" id="otr:OTERR_24010"/>
<dbReference type="EMBL" id="CP022579">
    <property type="protein sequence ID" value="QEL65877.1"/>
    <property type="molecule type" value="Genomic_DNA"/>
</dbReference>
<feature type="transmembrane region" description="Helical" evidence="3">
    <location>
        <begin position="91"/>
        <end position="110"/>
    </location>
</feature>
<feature type="transmembrane region" description="Helical" evidence="3">
    <location>
        <begin position="325"/>
        <end position="343"/>
    </location>
</feature>
<dbReference type="PANTHER" id="PTHR44227">
    <property type="match status" value="1"/>
</dbReference>
<keyword evidence="2" id="KW-0802">TPR repeat</keyword>
<keyword evidence="1" id="KW-0677">Repeat</keyword>